<dbReference type="Proteomes" id="UP000182229">
    <property type="component" value="Unassembled WGS sequence"/>
</dbReference>
<dbReference type="SUPFAM" id="SSF48371">
    <property type="entry name" value="ARM repeat"/>
    <property type="match status" value="1"/>
</dbReference>
<accession>A0A1L9AWY5</accession>
<sequence>MKSVQGAAQLSSMALMADWTLDSVTEATSTKPYQLIWVTDDEQSIVRFIDDFMIEVPYVYIESETPEYIVRAIQEFVDVYSQDEIRKLADSATTAEQLHLAVRLMALIAPPEFDPAFFEFFRKCLTFRDPTVQRKAILAIGYVGWKELFPVLEQLAKGDPDAEVRDVARIALEGFAKYGSSN</sequence>
<protein>
    <recommendedName>
        <fullName evidence="3">HEAT repeat domain-containing protein</fullName>
    </recommendedName>
</protein>
<organism evidence="1 2">
    <name type="scientific">Cystobacter ferrugineus</name>
    <dbReference type="NCBI Taxonomy" id="83449"/>
    <lineage>
        <taxon>Bacteria</taxon>
        <taxon>Pseudomonadati</taxon>
        <taxon>Myxococcota</taxon>
        <taxon>Myxococcia</taxon>
        <taxon>Myxococcales</taxon>
        <taxon>Cystobacterineae</taxon>
        <taxon>Archangiaceae</taxon>
        <taxon>Cystobacter</taxon>
    </lineage>
</organism>
<dbReference type="InterPro" id="IPR021133">
    <property type="entry name" value="HEAT_type_2"/>
</dbReference>
<dbReference type="AlphaFoldDB" id="A0A1L9AWY5"/>
<dbReference type="EMBL" id="MPIN01000018">
    <property type="protein sequence ID" value="OJH34522.1"/>
    <property type="molecule type" value="Genomic_DNA"/>
</dbReference>
<dbReference type="InterPro" id="IPR011989">
    <property type="entry name" value="ARM-like"/>
</dbReference>
<name>A0A1L9AWY5_9BACT</name>
<gene>
    <name evidence="1" type="ORF">BON30_42695</name>
</gene>
<evidence type="ECO:0000313" key="2">
    <source>
        <dbReference type="Proteomes" id="UP000182229"/>
    </source>
</evidence>
<dbReference type="PROSITE" id="PS50077">
    <property type="entry name" value="HEAT_REPEAT"/>
    <property type="match status" value="1"/>
</dbReference>
<reference evidence="2" key="1">
    <citation type="submission" date="2016-11" db="EMBL/GenBank/DDBJ databases">
        <authorList>
            <person name="Shukria A."/>
            <person name="Stevens D.C."/>
        </authorList>
    </citation>
    <scope>NUCLEOTIDE SEQUENCE [LARGE SCALE GENOMIC DNA]</scope>
    <source>
        <strain evidence="2">Cbfe23</strain>
    </source>
</reference>
<proteinExistence type="predicted"/>
<keyword evidence="2" id="KW-1185">Reference proteome</keyword>
<dbReference type="Pfam" id="PF13646">
    <property type="entry name" value="HEAT_2"/>
    <property type="match status" value="1"/>
</dbReference>
<evidence type="ECO:0000313" key="1">
    <source>
        <dbReference type="EMBL" id="OJH34522.1"/>
    </source>
</evidence>
<reference evidence="1 2" key="2">
    <citation type="submission" date="2016-12" db="EMBL/GenBank/DDBJ databases">
        <title>Draft Genome Sequence of Cystobacter ferrugineus Strain Cbfe23.</title>
        <authorList>
            <person name="Akbar S."/>
            <person name="Dowd S.E."/>
            <person name="Stevens D.C."/>
        </authorList>
    </citation>
    <scope>NUCLEOTIDE SEQUENCE [LARGE SCALE GENOMIC DNA]</scope>
    <source>
        <strain evidence="1 2">Cbfe23</strain>
    </source>
</reference>
<dbReference type="STRING" id="83449.BON30_42695"/>
<evidence type="ECO:0008006" key="3">
    <source>
        <dbReference type="Google" id="ProtNLM"/>
    </source>
</evidence>
<dbReference type="InterPro" id="IPR016024">
    <property type="entry name" value="ARM-type_fold"/>
</dbReference>
<dbReference type="Gene3D" id="1.25.10.10">
    <property type="entry name" value="Leucine-rich Repeat Variant"/>
    <property type="match status" value="1"/>
</dbReference>
<dbReference type="RefSeq" id="WP_071904353.1">
    <property type="nucleotide sequence ID" value="NZ_MPIN01000018.1"/>
</dbReference>
<comment type="caution">
    <text evidence="1">The sequence shown here is derived from an EMBL/GenBank/DDBJ whole genome shotgun (WGS) entry which is preliminary data.</text>
</comment>